<name>A0A317EEP0_9PROT</name>
<evidence type="ECO:0000313" key="4">
    <source>
        <dbReference type="EMBL" id="PWR24580.1"/>
    </source>
</evidence>
<keyword evidence="2" id="KW-0812">Transmembrane</keyword>
<evidence type="ECO:0000259" key="3">
    <source>
        <dbReference type="Pfam" id="PF20155"/>
    </source>
</evidence>
<reference evidence="4 5" key="1">
    <citation type="submission" date="2018-05" db="EMBL/GenBank/DDBJ databases">
        <title>Zavarzinia sp. HR-AS.</title>
        <authorList>
            <person name="Lee Y."/>
            <person name="Jeon C.O."/>
        </authorList>
    </citation>
    <scope>NUCLEOTIDE SEQUENCE [LARGE SCALE GENOMIC DNA]</scope>
    <source>
        <strain evidence="4 5">HR-AS</strain>
    </source>
</reference>
<feature type="coiled-coil region" evidence="1">
    <location>
        <begin position="474"/>
        <end position="527"/>
    </location>
</feature>
<keyword evidence="2" id="KW-1133">Transmembrane helix</keyword>
<comment type="caution">
    <text evidence="4">The sequence shown here is derived from an EMBL/GenBank/DDBJ whole genome shotgun (WGS) entry which is preliminary data.</text>
</comment>
<gene>
    <name evidence="4" type="ORF">DKG74_07180</name>
</gene>
<evidence type="ECO:0000313" key="5">
    <source>
        <dbReference type="Proteomes" id="UP000245461"/>
    </source>
</evidence>
<protein>
    <recommendedName>
        <fullName evidence="3">Tape measure protein N-terminal domain-containing protein</fullName>
    </recommendedName>
</protein>
<feature type="transmembrane region" description="Helical" evidence="2">
    <location>
        <begin position="295"/>
        <end position="318"/>
    </location>
</feature>
<organism evidence="4 5">
    <name type="scientific">Zavarzinia aquatilis</name>
    <dbReference type="NCBI Taxonomy" id="2211142"/>
    <lineage>
        <taxon>Bacteria</taxon>
        <taxon>Pseudomonadati</taxon>
        <taxon>Pseudomonadota</taxon>
        <taxon>Alphaproteobacteria</taxon>
        <taxon>Rhodospirillales</taxon>
        <taxon>Zavarziniaceae</taxon>
        <taxon>Zavarzinia</taxon>
    </lineage>
</organism>
<dbReference type="InterPro" id="IPR013491">
    <property type="entry name" value="Tape_meas_N"/>
</dbReference>
<accession>A0A317EEP0</accession>
<dbReference type="Pfam" id="PF20155">
    <property type="entry name" value="TMP_3"/>
    <property type="match status" value="1"/>
</dbReference>
<feature type="domain" description="Tape measure protein N-terminal" evidence="3">
    <location>
        <begin position="84"/>
        <end position="274"/>
    </location>
</feature>
<feature type="transmembrane region" description="Helical" evidence="2">
    <location>
        <begin position="339"/>
        <end position="364"/>
    </location>
</feature>
<dbReference type="NCBIfam" id="TIGR02675">
    <property type="entry name" value="tape_meas_nterm"/>
    <property type="match status" value="1"/>
</dbReference>
<evidence type="ECO:0000256" key="1">
    <source>
        <dbReference type="SAM" id="Coils"/>
    </source>
</evidence>
<keyword evidence="5" id="KW-1185">Reference proteome</keyword>
<dbReference type="RefSeq" id="WP_109904150.1">
    <property type="nucleotide sequence ID" value="NZ_QGLE01000003.1"/>
</dbReference>
<dbReference type="OrthoDB" id="7996304at2"/>
<sequence length="935" mass="97493">MATDVEKLIVVLEAKANAFEKQMAKAANVAAQRSAEIKRRFDEMNKRSSSAFSGLDGSIARARAGLLQLGAAFAGVQGIEAAGRLADGYTRFANTLKVAGLEGQAFAQVEDDLFAAANRNGVEVESLGQVYARASLAAKSLGATQDQLKTFVDGVSAAVRIQGTSTAAASGALLQLSQGLGSGVFRAEEFNSVLEGLPVIAQAVANNLAAAGGSVARLRTLIADGKVTSQDFFQAFLKGAGQLEGQAGKATLTLSGAFTVLENQLLRGAGAVDKATGATAILSGAITYLANNLDVAAVALTAIGIALVSRAIPALFAATARMRAFAASAGAATIAARGFGALSAALGGPVGIALTAVAATFALVTARAAETGARTDEAAQILDRLGIKAREAAGKIDDVSGALNRMPLEKKREEARKLADELDRLTTNRGGIGGLGADNLNTMIGEIFRLRAGSGERIVNSAAGQELLDIAQAARDGTQEAAALQRRLDDVSRQEISPDVDKLIGRLREAISQTERLRRGIETLNEAAPTAAPVAPYGRDRAAPDPQSVYNRYIREQRELARLGARARDVAQEMDRLRRDAAASGIQIPDELALRRDAEKVVADREATAARERAARKKADPSDIPMQDAADQFFRQQVQQRQGLDDLRASYAAETAEVTNNTAALSKNEHDRAVALETYRLEQQYLEQGVTNLSAYRGEIAALAEARVAANETNARAVETMRQEQEMWDFLGQQSVTALTDIITNSKNAADAVENLGKALANAALQAALLGTGPFAGLLGTATSGGGGGGLFGLISAGIGGLFSGGGGHGTIATSLGVSAGPVRGHLAKGGPVRIGASYLVGEKGPELFTPDAGGRIIPKIPDVAAINRTAERASPQPQRIETSFRQTIDLRGANGDETIARIAREEAQKGAAMAIKASDQRFAARLAKQQKYGR</sequence>
<dbReference type="Proteomes" id="UP000245461">
    <property type="component" value="Unassembled WGS sequence"/>
</dbReference>
<keyword evidence="1" id="KW-0175">Coiled coil</keyword>
<evidence type="ECO:0000256" key="2">
    <source>
        <dbReference type="SAM" id="Phobius"/>
    </source>
</evidence>
<feature type="coiled-coil region" evidence="1">
    <location>
        <begin position="2"/>
        <end position="29"/>
    </location>
</feature>
<keyword evidence="2" id="KW-0472">Membrane</keyword>
<dbReference type="EMBL" id="QGLE01000003">
    <property type="protein sequence ID" value="PWR24580.1"/>
    <property type="molecule type" value="Genomic_DNA"/>
</dbReference>
<proteinExistence type="predicted"/>
<dbReference type="AlphaFoldDB" id="A0A317EEP0"/>